<reference evidence="3" key="1">
    <citation type="submission" date="2023-10" db="EMBL/GenBank/DDBJ databases">
        <title>Chromosome-level genome of the transformable northern wattle, Acacia crassicarpa.</title>
        <authorList>
            <person name="Massaro I."/>
            <person name="Sinha N.R."/>
            <person name="Poethig S."/>
            <person name="Leichty A.R."/>
        </authorList>
    </citation>
    <scope>NUCLEOTIDE SEQUENCE</scope>
    <source>
        <strain evidence="3">Acra3RX</strain>
        <tissue evidence="3">Leaf</tissue>
    </source>
</reference>
<comment type="caution">
    <text evidence="3">The sequence shown here is derived from an EMBL/GenBank/DDBJ whole genome shotgun (WGS) entry which is preliminary data.</text>
</comment>
<dbReference type="GO" id="GO:0046983">
    <property type="term" value="F:protein dimerization activity"/>
    <property type="evidence" value="ECO:0007669"/>
    <property type="project" value="InterPro"/>
</dbReference>
<sequence length="323" mass="37651">MDNNLWKNIVTCLKGAAPLVKVLRLVDSEEKPAMGFIYEAMESAKEKIKENFNSVKKSYELIWNIIDERWEAQLHKPLHAAAYYLNPHFHYDTNFKPHYMIKQGLYDCLSRMVGDQGELNKIEFQLTDFHNKRDMFGRETAQALRKKLPPAEWWDSYGDGCPELKRIAIRILSLCCSSSGCERNWSAFEMIHTKKRNRLHQKKMNDLAFVMCNLKLTRQQKSRAFNYDYDDICSDDEWITEGRIDGDDEEEEDDEVLQPHEIDENMANPLFSVDLNADFNIEDVRTNYNDTDDTGDTNGDHNGEGEEFEDNGDNDNPTFDDLC</sequence>
<evidence type="ECO:0000259" key="2">
    <source>
        <dbReference type="Pfam" id="PF05699"/>
    </source>
</evidence>
<accession>A0AAE1MQV8</accession>
<organism evidence="3 4">
    <name type="scientific">Acacia crassicarpa</name>
    <name type="common">northern wattle</name>
    <dbReference type="NCBI Taxonomy" id="499986"/>
    <lineage>
        <taxon>Eukaryota</taxon>
        <taxon>Viridiplantae</taxon>
        <taxon>Streptophyta</taxon>
        <taxon>Embryophyta</taxon>
        <taxon>Tracheophyta</taxon>
        <taxon>Spermatophyta</taxon>
        <taxon>Magnoliopsida</taxon>
        <taxon>eudicotyledons</taxon>
        <taxon>Gunneridae</taxon>
        <taxon>Pentapetalae</taxon>
        <taxon>rosids</taxon>
        <taxon>fabids</taxon>
        <taxon>Fabales</taxon>
        <taxon>Fabaceae</taxon>
        <taxon>Caesalpinioideae</taxon>
        <taxon>mimosoid clade</taxon>
        <taxon>Acacieae</taxon>
        <taxon>Acacia</taxon>
    </lineage>
</organism>
<protein>
    <recommendedName>
        <fullName evidence="2">HAT C-terminal dimerisation domain-containing protein</fullName>
    </recommendedName>
</protein>
<keyword evidence="4" id="KW-1185">Reference proteome</keyword>
<gene>
    <name evidence="3" type="ORF">QN277_023585</name>
</gene>
<proteinExistence type="predicted"/>
<dbReference type="SUPFAM" id="SSF53098">
    <property type="entry name" value="Ribonuclease H-like"/>
    <property type="match status" value="1"/>
</dbReference>
<dbReference type="Proteomes" id="UP001293593">
    <property type="component" value="Unassembled WGS sequence"/>
</dbReference>
<dbReference type="InterPro" id="IPR012337">
    <property type="entry name" value="RNaseH-like_sf"/>
</dbReference>
<evidence type="ECO:0000313" key="4">
    <source>
        <dbReference type="Proteomes" id="UP001293593"/>
    </source>
</evidence>
<dbReference type="PANTHER" id="PTHR32166:SF122">
    <property type="entry name" value="OS09G0499600 PROTEIN"/>
    <property type="match status" value="1"/>
</dbReference>
<feature type="domain" description="HAT C-terminal dimerisation" evidence="2">
    <location>
        <begin position="129"/>
        <end position="210"/>
    </location>
</feature>
<dbReference type="Pfam" id="PF05699">
    <property type="entry name" value="Dimer_Tnp_hAT"/>
    <property type="match status" value="1"/>
</dbReference>
<dbReference type="InterPro" id="IPR008906">
    <property type="entry name" value="HATC_C_dom"/>
</dbReference>
<feature type="region of interest" description="Disordered" evidence="1">
    <location>
        <begin position="286"/>
        <end position="323"/>
    </location>
</feature>
<evidence type="ECO:0000256" key="1">
    <source>
        <dbReference type="SAM" id="MobiDB-lite"/>
    </source>
</evidence>
<dbReference type="AlphaFoldDB" id="A0AAE1MQV8"/>
<dbReference type="EMBL" id="JAWXYG010000006">
    <property type="protein sequence ID" value="KAK4270563.1"/>
    <property type="molecule type" value="Genomic_DNA"/>
</dbReference>
<name>A0AAE1MQV8_9FABA</name>
<evidence type="ECO:0000313" key="3">
    <source>
        <dbReference type="EMBL" id="KAK4270563.1"/>
    </source>
</evidence>
<dbReference type="PANTHER" id="PTHR32166">
    <property type="entry name" value="OSJNBA0013A04.12 PROTEIN"/>
    <property type="match status" value="1"/>
</dbReference>